<evidence type="ECO:0000313" key="1">
    <source>
        <dbReference type="EMBL" id="OBZ74547.1"/>
    </source>
</evidence>
<protein>
    <submittedName>
        <fullName evidence="1">Uncharacterized protein</fullName>
    </submittedName>
</protein>
<reference evidence="1 2" key="1">
    <citation type="submission" date="2016-03" db="EMBL/GenBank/DDBJ databases">
        <title>Whole genome sequencing of Grifola frondosa 9006-11.</title>
        <authorList>
            <person name="Min B."/>
            <person name="Park H."/>
            <person name="Kim J.-G."/>
            <person name="Cho H."/>
            <person name="Oh Y.-L."/>
            <person name="Kong W.-S."/>
            <person name="Choi I.-G."/>
        </authorList>
    </citation>
    <scope>NUCLEOTIDE SEQUENCE [LARGE SCALE GENOMIC DNA]</scope>
    <source>
        <strain evidence="1 2">9006-11</strain>
    </source>
</reference>
<gene>
    <name evidence="1" type="ORF">A0H81_05350</name>
</gene>
<sequence>MMRVIINGPEYCLVSSRLAQNAASSANALVEPHLRARLWIISDLEPNPHRASSFKLQAFKLSSFKLKIL</sequence>
<comment type="caution">
    <text evidence="1">The sequence shown here is derived from an EMBL/GenBank/DDBJ whole genome shotgun (WGS) entry which is preliminary data.</text>
</comment>
<proteinExistence type="predicted"/>
<name>A0A1C7MD71_GRIFR</name>
<organism evidence="1 2">
    <name type="scientific">Grifola frondosa</name>
    <name type="common">Maitake</name>
    <name type="synonym">Polyporus frondosus</name>
    <dbReference type="NCBI Taxonomy" id="5627"/>
    <lineage>
        <taxon>Eukaryota</taxon>
        <taxon>Fungi</taxon>
        <taxon>Dikarya</taxon>
        <taxon>Basidiomycota</taxon>
        <taxon>Agaricomycotina</taxon>
        <taxon>Agaricomycetes</taxon>
        <taxon>Polyporales</taxon>
        <taxon>Grifolaceae</taxon>
        <taxon>Grifola</taxon>
    </lineage>
</organism>
<accession>A0A1C7MD71</accession>
<dbReference type="AlphaFoldDB" id="A0A1C7MD71"/>
<evidence type="ECO:0000313" key="2">
    <source>
        <dbReference type="Proteomes" id="UP000092993"/>
    </source>
</evidence>
<dbReference type="Proteomes" id="UP000092993">
    <property type="component" value="Unassembled WGS sequence"/>
</dbReference>
<keyword evidence="2" id="KW-1185">Reference proteome</keyword>
<dbReference type="EMBL" id="LUGG01000005">
    <property type="protein sequence ID" value="OBZ74547.1"/>
    <property type="molecule type" value="Genomic_DNA"/>
</dbReference>